<evidence type="ECO:0000256" key="1">
    <source>
        <dbReference type="SAM" id="MobiDB-lite"/>
    </source>
</evidence>
<accession>A0A1C1Z064</accession>
<feature type="domain" description="Extensin-like C-terminal" evidence="2">
    <location>
        <begin position="103"/>
        <end position="280"/>
    </location>
</feature>
<protein>
    <recommendedName>
        <fullName evidence="2">Extensin-like C-terminal domain-containing protein</fullName>
    </recommendedName>
</protein>
<proteinExistence type="predicted"/>
<dbReference type="Proteomes" id="UP000094795">
    <property type="component" value="Unassembled WGS sequence"/>
</dbReference>
<dbReference type="InterPro" id="IPR009683">
    <property type="entry name" value="Extensin-like_C"/>
</dbReference>
<dbReference type="OrthoDB" id="9809788at2"/>
<dbReference type="STRING" id="1480615.AWJ14_08900"/>
<sequence length="281" mass="29669">MRPVLLIALPLILLAGMGLDLPEKGPLPADNPRDPLALAEDPPVPQPRPEDPDRREADGTEPKAAAPEKTDDAPPAKPDKSAAQPPALPTITAPKPDEAALAACEAELRKLGATFKRLEPVAGDNGCAIAAPYRIDTIARGVTLAPASQLRCEAALALARWTAETVVPAVGALPGDVTLTRINHGSTYVCRRRNNASTGKMSEHAIGNAIDIVDFDFEGRKPIGITPRAGDGNIEEAFQRAVRGGACLYFTTVLGPGTNKAHADHLHFDIAARRGGYRLCE</sequence>
<name>A0A1C1Z064_9HYPH</name>
<organism evidence="3 4">
    <name type="scientific">Hoeflea olei</name>
    <dbReference type="NCBI Taxonomy" id="1480615"/>
    <lineage>
        <taxon>Bacteria</taxon>
        <taxon>Pseudomonadati</taxon>
        <taxon>Pseudomonadota</taxon>
        <taxon>Alphaproteobacteria</taxon>
        <taxon>Hyphomicrobiales</taxon>
        <taxon>Rhizobiaceae</taxon>
        <taxon>Hoeflea</taxon>
    </lineage>
</organism>
<comment type="caution">
    <text evidence="3">The sequence shown here is derived from an EMBL/GenBank/DDBJ whole genome shotgun (WGS) entry which is preliminary data.</text>
</comment>
<dbReference type="Pfam" id="PF06904">
    <property type="entry name" value="Extensin-like_C"/>
    <property type="match status" value="1"/>
</dbReference>
<keyword evidence="4" id="KW-1185">Reference proteome</keyword>
<feature type="compositionally biased region" description="Basic and acidic residues" evidence="1">
    <location>
        <begin position="48"/>
        <end position="80"/>
    </location>
</feature>
<evidence type="ECO:0000259" key="2">
    <source>
        <dbReference type="Pfam" id="PF06904"/>
    </source>
</evidence>
<evidence type="ECO:0000313" key="4">
    <source>
        <dbReference type="Proteomes" id="UP000094795"/>
    </source>
</evidence>
<dbReference type="EMBL" id="LQZT01000001">
    <property type="protein sequence ID" value="OCW59173.1"/>
    <property type="molecule type" value="Genomic_DNA"/>
</dbReference>
<dbReference type="RefSeq" id="WP_066173376.1">
    <property type="nucleotide sequence ID" value="NZ_LQZT01000001.1"/>
</dbReference>
<feature type="region of interest" description="Disordered" evidence="1">
    <location>
        <begin position="22"/>
        <end position="93"/>
    </location>
</feature>
<gene>
    <name evidence="3" type="ORF">AWJ14_08900</name>
</gene>
<reference evidence="3 4" key="1">
    <citation type="submission" date="2015-12" db="EMBL/GenBank/DDBJ databases">
        <authorList>
            <person name="Shamseldin A."/>
            <person name="Moawad H."/>
            <person name="Abd El-Rahim W.M."/>
            <person name="Sadowsky M.J."/>
        </authorList>
    </citation>
    <scope>NUCLEOTIDE SEQUENCE [LARGE SCALE GENOMIC DNA]</scope>
    <source>
        <strain evidence="3 4">JC234</strain>
    </source>
</reference>
<dbReference type="AlphaFoldDB" id="A0A1C1Z064"/>
<evidence type="ECO:0000313" key="3">
    <source>
        <dbReference type="EMBL" id="OCW59173.1"/>
    </source>
</evidence>